<comment type="caution">
    <text evidence="1">The sequence shown here is derived from an EMBL/GenBank/DDBJ whole genome shotgun (WGS) entry which is preliminary data.</text>
</comment>
<gene>
    <name evidence="1" type="ORF">L3081_12895</name>
</gene>
<keyword evidence="1" id="KW-0695">RNA-directed DNA polymerase</keyword>
<accession>A0ABS9X1N6</accession>
<dbReference type="GO" id="GO:0003964">
    <property type="term" value="F:RNA-directed DNA polymerase activity"/>
    <property type="evidence" value="ECO:0007669"/>
    <property type="project" value="UniProtKB-KW"/>
</dbReference>
<name>A0ABS9X1N6_9GAMM</name>
<organism evidence="1 2">
    <name type="scientific">Colwellia maritima</name>
    <dbReference type="NCBI Taxonomy" id="2912588"/>
    <lineage>
        <taxon>Bacteria</taxon>
        <taxon>Pseudomonadati</taxon>
        <taxon>Pseudomonadota</taxon>
        <taxon>Gammaproteobacteria</taxon>
        <taxon>Alteromonadales</taxon>
        <taxon>Colwelliaceae</taxon>
        <taxon>Colwellia</taxon>
    </lineage>
</organism>
<evidence type="ECO:0000313" key="2">
    <source>
        <dbReference type="Proteomes" id="UP001139646"/>
    </source>
</evidence>
<dbReference type="PROSITE" id="PS51257">
    <property type="entry name" value="PROKAR_LIPOPROTEIN"/>
    <property type="match status" value="1"/>
</dbReference>
<dbReference type="RefSeq" id="WP_242286576.1">
    <property type="nucleotide sequence ID" value="NZ_JAKKSL010000002.1"/>
</dbReference>
<sequence length="67" mass="7201">MAQAKIQSEKSIKTGVPLALAISCGATRKGVWRSAKTKGINQALSNEYLANAGLVSLRDIWIKIHHG</sequence>
<protein>
    <submittedName>
        <fullName evidence="1">Retron-type RNA-directed DNA polymerase</fullName>
    </submittedName>
</protein>
<dbReference type="EMBL" id="JAKKSL010000002">
    <property type="protein sequence ID" value="MCI2284116.1"/>
    <property type="molecule type" value="Genomic_DNA"/>
</dbReference>
<dbReference type="Proteomes" id="UP001139646">
    <property type="component" value="Unassembled WGS sequence"/>
</dbReference>
<reference evidence="1" key="1">
    <citation type="submission" date="2022-01" db="EMBL/GenBank/DDBJ databases">
        <title>Colwellia maritima, isolated from seawater.</title>
        <authorList>
            <person name="Kristyanto S."/>
            <person name="Jung J."/>
            <person name="Jeon C.O."/>
        </authorList>
    </citation>
    <scope>NUCLEOTIDE SEQUENCE</scope>
    <source>
        <strain evidence="1">MSW7</strain>
    </source>
</reference>
<keyword evidence="1" id="KW-0808">Transferase</keyword>
<keyword evidence="1" id="KW-0548">Nucleotidyltransferase</keyword>
<proteinExistence type="predicted"/>
<keyword evidence="2" id="KW-1185">Reference proteome</keyword>
<evidence type="ECO:0000313" key="1">
    <source>
        <dbReference type="EMBL" id="MCI2284116.1"/>
    </source>
</evidence>